<sequence>MFRKRVKGGLMRVFHRMCPAGYEAGRHARPRKGCRVGWTSGKRRDELLRLGLGRRATREQLGITGTFRADKDKGLRDDKERDQPFD</sequence>
<reference evidence="2 3" key="1">
    <citation type="submission" date="2023-09" db="EMBL/GenBank/DDBJ databases">
        <title>Nesidiocoris tenuis whole genome shotgun sequence.</title>
        <authorList>
            <person name="Shibata T."/>
            <person name="Shimoda M."/>
            <person name="Kobayashi T."/>
            <person name="Uehara T."/>
        </authorList>
    </citation>
    <scope>NUCLEOTIDE SEQUENCE [LARGE SCALE GENOMIC DNA]</scope>
    <source>
        <strain evidence="2 3">Japan</strain>
    </source>
</reference>
<protein>
    <submittedName>
        <fullName evidence="2">Uncharacterized protein</fullName>
    </submittedName>
</protein>
<evidence type="ECO:0000313" key="3">
    <source>
        <dbReference type="Proteomes" id="UP001307889"/>
    </source>
</evidence>
<evidence type="ECO:0000256" key="1">
    <source>
        <dbReference type="SAM" id="MobiDB-lite"/>
    </source>
</evidence>
<dbReference type="Proteomes" id="UP001307889">
    <property type="component" value="Chromosome 4"/>
</dbReference>
<evidence type="ECO:0000313" key="2">
    <source>
        <dbReference type="EMBL" id="BES93054.1"/>
    </source>
</evidence>
<feature type="compositionally biased region" description="Basic and acidic residues" evidence="1">
    <location>
        <begin position="68"/>
        <end position="86"/>
    </location>
</feature>
<feature type="region of interest" description="Disordered" evidence="1">
    <location>
        <begin position="63"/>
        <end position="86"/>
    </location>
</feature>
<gene>
    <name evidence="2" type="ORF">NTJ_05863</name>
</gene>
<accession>A0ABN7ALG0</accession>
<keyword evidence="3" id="KW-1185">Reference proteome</keyword>
<proteinExistence type="predicted"/>
<organism evidence="2 3">
    <name type="scientific">Nesidiocoris tenuis</name>
    <dbReference type="NCBI Taxonomy" id="355587"/>
    <lineage>
        <taxon>Eukaryota</taxon>
        <taxon>Metazoa</taxon>
        <taxon>Ecdysozoa</taxon>
        <taxon>Arthropoda</taxon>
        <taxon>Hexapoda</taxon>
        <taxon>Insecta</taxon>
        <taxon>Pterygota</taxon>
        <taxon>Neoptera</taxon>
        <taxon>Paraneoptera</taxon>
        <taxon>Hemiptera</taxon>
        <taxon>Heteroptera</taxon>
        <taxon>Panheteroptera</taxon>
        <taxon>Cimicomorpha</taxon>
        <taxon>Miridae</taxon>
        <taxon>Dicyphina</taxon>
        <taxon>Nesidiocoris</taxon>
    </lineage>
</organism>
<name>A0ABN7ALG0_9HEMI</name>
<dbReference type="EMBL" id="AP028912">
    <property type="protein sequence ID" value="BES93054.1"/>
    <property type="molecule type" value="Genomic_DNA"/>
</dbReference>